<name>A0A0E0BTL9_9ORYZ</name>
<proteinExistence type="predicted"/>
<dbReference type="EnsemblPlants" id="OGLUM12G16040.1">
    <property type="protein sequence ID" value="OGLUM12G16040.1"/>
    <property type="gene ID" value="OGLUM12G16040"/>
</dbReference>
<dbReference type="AlphaFoldDB" id="A0A0E0BTL9"/>
<dbReference type="Proteomes" id="UP000026961">
    <property type="component" value="Chromosome 12"/>
</dbReference>
<evidence type="ECO:0000313" key="2">
    <source>
        <dbReference type="Proteomes" id="UP000026961"/>
    </source>
</evidence>
<protein>
    <submittedName>
        <fullName evidence="1">Uncharacterized protein</fullName>
    </submittedName>
</protein>
<reference evidence="1" key="2">
    <citation type="submission" date="2018-05" db="EMBL/GenBank/DDBJ databases">
        <title>OgluRS3 (Oryza glumaepatula Reference Sequence Version 3).</title>
        <authorList>
            <person name="Zhang J."/>
            <person name="Kudrna D."/>
            <person name="Lee S."/>
            <person name="Talag J."/>
            <person name="Welchert J."/>
            <person name="Wing R.A."/>
        </authorList>
    </citation>
    <scope>NUCLEOTIDE SEQUENCE [LARGE SCALE GENOMIC DNA]</scope>
</reference>
<dbReference type="Gramene" id="OGLUM12G16040.1">
    <property type="protein sequence ID" value="OGLUM12G16040.1"/>
    <property type="gene ID" value="OGLUM12G16040"/>
</dbReference>
<dbReference type="HOGENOM" id="CLU_1930794_0_0_1"/>
<accession>A0A0E0BTL9</accession>
<keyword evidence="2" id="KW-1185">Reference proteome</keyword>
<evidence type="ECO:0000313" key="1">
    <source>
        <dbReference type="EnsemblPlants" id="OGLUM12G16040.1"/>
    </source>
</evidence>
<reference evidence="1" key="1">
    <citation type="submission" date="2015-04" db="UniProtKB">
        <authorList>
            <consortium name="EnsemblPlants"/>
        </authorList>
    </citation>
    <scope>IDENTIFICATION</scope>
</reference>
<organism evidence="1">
    <name type="scientific">Oryza glumipatula</name>
    <dbReference type="NCBI Taxonomy" id="40148"/>
    <lineage>
        <taxon>Eukaryota</taxon>
        <taxon>Viridiplantae</taxon>
        <taxon>Streptophyta</taxon>
        <taxon>Embryophyta</taxon>
        <taxon>Tracheophyta</taxon>
        <taxon>Spermatophyta</taxon>
        <taxon>Magnoliopsida</taxon>
        <taxon>Liliopsida</taxon>
        <taxon>Poales</taxon>
        <taxon>Poaceae</taxon>
        <taxon>BOP clade</taxon>
        <taxon>Oryzoideae</taxon>
        <taxon>Oryzeae</taxon>
        <taxon>Oryzinae</taxon>
        <taxon>Oryza</taxon>
    </lineage>
</organism>
<sequence>MTGDAGSRVAAWDWACGMGAPGRAGARAWRGPAAARLCDRVIRENHQMRSRHRVTSAWVEIVFVCLADHFNLCENCCEPGFRGFNGLWKLMNIQMKDLVIDDFMVSKFELNNTWIKDPFVTTTRTDSLTCS</sequence>